<name>A0A811U822_CERCA</name>
<evidence type="ECO:0000313" key="2">
    <source>
        <dbReference type="Proteomes" id="UP000606786"/>
    </source>
</evidence>
<accession>A0A811U822</accession>
<reference evidence="1" key="1">
    <citation type="submission" date="2020-11" db="EMBL/GenBank/DDBJ databases">
        <authorList>
            <person name="Whitehead M."/>
        </authorList>
    </citation>
    <scope>NUCLEOTIDE SEQUENCE</scope>
    <source>
        <strain evidence="1">EGII</strain>
    </source>
</reference>
<keyword evidence="2" id="KW-1185">Reference proteome</keyword>
<evidence type="ECO:0000313" key="1">
    <source>
        <dbReference type="EMBL" id="CAD6994630.1"/>
    </source>
</evidence>
<dbReference type="EMBL" id="CAJHJT010000001">
    <property type="protein sequence ID" value="CAD6994630.1"/>
    <property type="molecule type" value="Genomic_DNA"/>
</dbReference>
<feature type="non-terminal residue" evidence="1">
    <location>
        <position position="1"/>
    </location>
</feature>
<proteinExistence type="predicted"/>
<comment type="caution">
    <text evidence="1">The sequence shown here is derived from an EMBL/GenBank/DDBJ whole genome shotgun (WGS) entry which is preliminary data.</text>
</comment>
<dbReference type="Proteomes" id="UP000606786">
    <property type="component" value="Unassembled WGS sequence"/>
</dbReference>
<protein>
    <submittedName>
        <fullName evidence="1">(Mediterranean fruit fly) hypothetical protein</fullName>
    </submittedName>
</protein>
<organism evidence="1 2">
    <name type="scientific">Ceratitis capitata</name>
    <name type="common">Mediterranean fruit fly</name>
    <name type="synonym">Tephritis capitata</name>
    <dbReference type="NCBI Taxonomy" id="7213"/>
    <lineage>
        <taxon>Eukaryota</taxon>
        <taxon>Metazoa</taxon>
        <taxon>Ecdysozoa</taxon>
        <taxon>Arthropoda</taxon>
        <taxon>Hexapoda</taxon>
        <taxon>Insecta</taxon>
        <taxon>Pterygota</taxon>
        <taxon>Neoptera</taxon>
        <taxon>Endopterygota</taxon>
        <taxon>Diptera</taxon>
        <taxon>Brachycera</taxon>
        <taxon>Muscomorpha</taxon>
        <taxon>Tephritoidea</taxon>
        <taxon>Tephritidae</taxon>
        <taxon>Ceratitis</taxon>
        <taxon>Ceratitis</taxon>
    </lineage>
</organism>
<sequence length="70" mass="7956">TPTYAHLTFLTYTCACIGMDGNCWRQIAVNAAIKMQRIVCHKTQQHVVHLAHCRIAFADVELNAKKNKEE</sequence>
<dbReference type="AlphaFoldDB" id="A0A811U822"/>
<gene>
    <name evidence="1" type="ORF">CCAP1982_LOCUS3365</name>
</gene>